<dbReference type="Pfam" id="PF06271">
    <property type="entry name" value="RDD"/>
    <property type="match status" value="2"/>
</dbReference>
<keyword evidence="4 6" id="KW-1133">Transmembrane helix</keyword>
<feature type="transmembrane region" description="Helical" evidence="6">
    <location>
        <begin position="16"/>
        <end position="41"/>
    </location>
</feature>
<keyword evidence="2" id="KW-1003">Cell membrane</keyword>
<organism evidence="8 9">
    <name type="scientific">Marinomonas sargassi</name>
    <dbReference type="NCBI Taxonomy" id="2984494"/>
    <lineage>
        <taxon>Bacteria</taxon>
        <taxon>Pseudomonadati</taxon>
        <taxon>Pseudomonadota</taxon>
        <taxon>Gammaproteobacteria</taxon>
        <taxon>Oceanospirillales</taxon>
        <taxon>Oceanospirillaceae</taxon>
        <taxon>Marinomonas</taxon>
    </lineage>
</organism>
<dbReference type="EMBL" id="JAOVZB010000004">
    <property type="protein sequence ID" value="MCV2403142.1"/>
    <property type="molecule type" value="Genomic_DNA"/>
</dbReference>
<comment type="subcellular location">
    <subcellularLocation>
        <location evidence="1">Cell membrane</location>
        <topology evidence="1">Multi-pass membrane protein</topology>
    </subcellularLocation>
</comment>
<evidence type="ECO:0000256" key="4">
    <source>
        <dbReference type="ARBA" id="ARBA00022989"/>
    </source>
</evidence>
<evidence type="ECO:0000256" key="6">
    <source>
        <dbReference type="SAM" id="Phobius"/>
    </source>
</evidence>
<evidence type="ECO:0000313" key="8">
    <source>
        <dbReference type="EMBL" id="MCV2403142.1"/>
    </source>
</evidence>
<evidence type="ECO:0000259" key="7">
    <source>
        <dbReference type="Pfam" id="PF06271"/>
    </source>
</evidence>
<evidence type="ECO:0000256" key="2">
    <source>
        <dbReference type="ARBA" id="ARBA00022475"/>
    </source>
</evidence>
<evidence type="ECO:0000256" key="5">
    <source>
        <dbReference type="ARBA" id="ARBA00023136"/>
    </source>
</evidence>
<dbReference type="InterPro" id="IPR010432">
    <property type="entry name" value="RDD"/>
</dbReference>
<sequence>MVTFNRSDFAGFWRRLVALFIDMAVVSIIVFPFALFIGFIAPNLILVKVPFGLFTTTTVVSENTEDQASIEKVEVLDLWTNYYKVKKEENDKGKVSTKRSLIDPKTELSIKKTSSSDIEFYVIFIYWILLEASIWQASVGKKIMGIKVVTPDGGKPDFFQCLARNVLKVISGLILFIGFFMVGWTNKKQGLHDKIPNLLLIKASRHSSLTQSRSDSTDVSN</sequence>
<dbReference type="InterPro" id="IPR051791">
    <property type="entry name" value="Pra-immunoreactive"/>
</dbReference>
<dbReference type="Proteomes" id="UP001209713">
    <property type="component" value="Unassembled WGS sequence"/>
</dbReference>
<dbReference type="PANTHER" id="PTHR36115:SF4">
    <property type="entry name" value="MEMBRANE PROTEIN"/>
    <property type="match status" value="1"/>
</dbReference>
<feature type="transmembrane region" description="Helical" evidence="6">
    <location>
        <begin position="166"/>
        <end position="184"/>
    </location>
</feature>
<evidence type="ECO:0000256" key="3">
    <source>
        <dbReference type="ARBA" id="ARBA00022692"/>
    </source>
</evidence>
<accession>A0ABT2YTC1</accession>
<feature type="transmembrane region" description="Helical" evidence="6">
    <location>
        <begin position="118"/>
        <end position="137"/>
    </location>
</feature>
<keyword evidence="5 6" id="KW-0472">Membrane</keyword>
<protein>
    <submittedName>
        <fullName evidence="8">RDD family protein</fullName>
    </submittedName>
</protein>
<dbReference type="RefSeq" id="WP_263530523.1">
    <property type="nucleotide sequence ID" value="NZ_JAOVZB010000004.1"/>
</dbReference>
<keyword evidence="3 6" id="KW-0812">Transmembrane</keyword>
<gene>
    <name evidence="8" type="ORF">OFY17_09660</name>
</gene>
<proteinExistence type="predicted"/>
<evidence type="ECO:0000256" key="1">
    <source>
        <dbReference type="ARBA" id="ARBA00004651"/>
    </source>
</evidence>
<feature type="domain" description="RDD" evidence="7">
    <location>
        <begin position="10"/>
        <end position="58"/>
    </location>
</feature>
<evidence type="ECO:0000313" key="9">
    <source>
        <dbReference type="Proteomes" id="UP001209713"/>
    </source>
</evidence>
<comment type="caution">
    <text evidence="8">The sequence shown here is derived from an EMBL/GenBank/DDBJ whole genome shotgun (WGS) entry which is preliminary data.</text>
</comment>
<name>A0ABT2YTC1_9GAMM</name>
<dbReference type="PANTHER" id="PTHR36115">
    <property type="entry name" value="PROLINE-RICH ANTIGEN HOMOLOG-RELATED"/>
    <property type="match status" value="1"/>
</dbReference>
<reference evidence="8 9" key="1">
    <citation type="submission" date="2022-10" db="EMBL/GenBank/DDBJ databases">
        <title>Marinomonas transparenta sp. nov. and Marinomonas sargassi sp. nov., isolated from marine alga (Sargassum natans (L.) Gaillon).</title>
        <authorList>
            <person name="Wang Y."/>
        </authorList>
    </citation>
    <scope>NUCLEOTIDE SEQUENCE [LARGE SCALE GENOMIC DNA]</scope>
    <source>
        <strain evidence="8 9">C2222</strain>
    </source>
</reference>
<keyword evidence="9" id="KW-1185">Reference proteome</keyword>
<feature type="domain" description="RDD" evidence="7">
    <location>
        <begin position="120"/>
        <end position="195"/>
    </location>
</feature>